<dbReference type="Proteomes" id="UP000242875">
    <property type="component" value="Unassembled WGS sequence"/>
</dbReference>
<dbReference type="Pfam" id="PF18044">
    <property type="entry name" value="zf-CCCH_4"/>
    <property type="match status" value="1"/>
</dbReference>
<protein>
    <recommendedName>
        <fullName evidence="8">C3H1-type domain-containing protein</fullName>
    </recommendedName>
</protein>
<dbReference type="PROSITE" id="PS50088">
    <property type="entry name" value="ANK_REPEAT"/>
    <property type="match status" value="1"/>
</dbReference>
<sequence>MTELWLAARTGDVNTLIKELDGGADIEYKDHLTGHTALWEAVQKGHVDVVRELLRRGANPNRPQGEATLEDLTDDASIMAMIEDARTGKFVVDKFGAEDNEPSTPSSYVGDLYQEPLKHDSIGEVSPMSQAPMYSVPPLIPAFYPPFPPQQHIPSRSNPNRAHNRPCRFFAKGTCKYGDQCRFSHEFAKPMMMAQPPAYPYYPTPYAQPFYYPVRPYLQRNSIPAFPSMMPAPYPRARQHSQTQVCKFWLQGNCKYDSNCRFAHVLDPMTAATLRVASPSMRQNGRSYSEMDGANGHVTSDTSSSPGMGNGHVNGKEEVDHDATATLTKKLEQMWMQEQKQEQKHDASA</sequence>
<feature type="domain" description="C3H1-type" evidence="8">
    <location>
        <begin position="241"/>
        <end position="267"/>
    </location>
</feature>
<organism evidence="9 10">
    <name type="scientific">Bifiguratus adelaidae</name>
    <dbReference type="NCBI Taxonomy" id="1938954"/>
    <lineage>
        <taxon>Eukaryota</taxon>
        <taxon>Fungi</taxon>
        <taxon>Fungi incertae sedis</taxon>
        <taxon>Mucoromycota</taxon>
        <taxon>Mucoromycotina</taxon>
        <taxon>Endogonomycetes</taxon>
        <taxon>Endogonales</taxon>
        <taxon>Endogonales incertae sedis</taxon>
        <taxon>Bifiguratus</taxon>
    </lineage>
</organism>
<dbReference type="Gene3D" id="4.10.1000.10">
    <property type="entry name" value="Zinc finger, CCCH-type"/>
    <property type="match status" value="2"/>
</dbReference>
<dbReference type="GO" id="GO:0000209">
    <property type="term" value="P:protein polyubiquitination"/>
    <property type="evidence" value="ECO:0007669"/>
    <property type="project" value="InterPro"/>
</dbReference>
<dbReference type="InterPro" id="IPR002110">
    <property type="entry name" value="Ankyrin_rpt"/>
</dbReference>
<dbReference type="OrthoDB" id="19174at2759"/>
<evidence type="ECO:0000313" key="9">
    <source>
        <dbReference type="EMBL" id="OZJ01935.1"/>
    </source>
</evidence>
<feature type="compositionally biased region" description="Polar residues" evidence="7">
    <location>
        <begin position="297"/>
        <end position="307"/>
    </location>
</feature>
<dbReference type="PROSITE" id="PS50103">
    <property type="entry name" value="ZF_C3H1"/>
    <property type="match status" value="2"/>
</dbReference>
<keyword evidence="10" id="KW-1185">Reference proteome</keyword>
<dbReference type="GO" id="GO:0010468">
    <property type="term" value="P:regulation of gene expression"/>
    <property type="evidence" value="ECO:0007669"/>
    <property type="project" value="UniProtKB-ARBA"/>
</dbReference>
<dbReference type="InterPro" id="IPR036770">
    <property type="entry name" value="Ankyrin_rpt-contain_sf"/>
</dbReference>
<dbReference type="PANTHER" id="PTHR11224:SF10">
    <property type="entry name" value="IP09428P-RELATED"/>
    <property type="match status" value="1"/>
</dbReference>
<dbReference type="PANTHER" id="PTHR11224">
    <property type="entry name" value="MAKORIN-RELATED"/>
    <property type="match status" value="1"/>
</dbReference>
<feature type="region of interest" description="Disordered" evidence="7">
    <location>
        <begin position="280"/>
        <end position="320"/>
    </location>
</feature>
<dbReference type="EMBL" id="MVBO01000215">
    <property type="protein sequence ID" value="OZJ01935.1"/>
    <property type="molecule type" value="Genomic_DNA"/>
</dbReference>
<evidence type="ECO:0000256" key="2">
    <source>
        <dbReference type="ARBA" id="ARBA00022737"/>
    </source>
</evidence>
<feature type="repeat" description="ANK" evidence="5">
    <location>
        <begin position="33"/>
        <end position="65"/>
    </location>
</feature>
<dbReference type="GO" id="GO:0008270">
    <property type="term" value="F:zinc ion binding"/>
    <property type="evidence" value="ECO:0007669"/>
    <property type="project" value="UniProtKB-KW"/>
</dbReference>
<feature type="zinc finger region" description="C3H1-type" evidence="6">
    <location>
        <begin position="241"/>
        <end position="267"/>
    </location>
</feature>
<evidence type="ECO:0000313" key="10">
    <source>
        <dbReference type="Proteomes" id="UP000242875"/>
    </source>
</evidence>
<evidence type="ECO:0000256" key="5">
    <source>
        <dbReference type="PROSITE-ProRule" id="PRU00023"/>
    </source>
</evidence>
<keyword evidence="1 6" id="KW-0479">Metal-binding</keyword>
<name>A0A261XU87_9FUNG</name>
<dbReference type="Gene3D" id="1.25.40.20">
    <property type="entry name" value="Ankyrin repeat-containing domain"/>
    <property type="match status" value="1"/>
</dbReference>
<dbReference type="SUPFAM" id="SSF90229">
    <property type="entry name" value="CCCH zinc finger"/>
    <property type="match status" value="2"/>
</dbReference>
<evidence type="ECO:0000259" key="8">
    <source>
        <dbReference type="PROSITE" id="PS50103"/>
    </source>
</evidence>
<feature type="zinc finger region" description="C3H1-type" evidence="6">
    <location>
        <begin position="161"/>
        <end position="188"/>
    </location>
</feature>
<gene>
    <name evidence="9" type="ORF">BZG36_04836</name>
</gene>
<comment type="caution">
    <text evidence="9">The sequence shown here is derived from an EMBL/GenBank/DDBJ whole genome shotgun (WGS) entry which is preliminary data.</text>
</comment>
<evidence type="ECO:0000256" key="1">
    <source>
        <dbReference type="ARBA" id="ARBA00022723"/>
    </source>
</evidence>
<accession>A0A261XU87</accession>
<dbReference type="InterPro" id="IPR000571">
    <property type="entry name" value="Znf_CCCH"/>
</dbReference>
<proteinExistence type="predicted"/>
<keyword evidence="5" id="KW-0040">ANK repeat</keyword>
<dbReference type="SMART" id="SM00248">
    <property type="entry name" value="ANK"/>
    <property type="match status" value="2"/>
</dbReference>
<dbReference type="InterPro" id="IPR036855">
    <property type="entry name" value="Znf_CCCH_sf"/>
</dbReference>
<keyword evidence="4 6" id="KW-0862">Zinc</keyword>
<dbReference type="Pfam" id="PF00023">
    <property type="entry name" value="Ank"/>
    <property type="match status" value="1"/>
</dbReference>
<dbReference type="InterPro" id="IPR045072">
    <property type="entry name" value="MKRN-like"/>
</dbReference>
<dbReference type="InterPro" id="IPR041367">
    <property type="entry name" value="Znf-CCCH_4"/>
</dbReference>
<dbReference type="SUPFAM" id="SSF48403">
    <property type="entry name" value="Ankyrin repeat"/>
    <property type="match status" value="1"/>
</dbReference>
<keyword evidence="2" id="KW-0677">Repeat</keyword>
<dbReference type="GO" id="GO:0061630">
    <property type="term" value="F:ubiquitin protein ligase activity"/>
    <property type="evidence" value="ECO:0007669"/>
    <property type="project" value="InterPro"/>
</dbReference>
<dbReference type="AlphaFoldDB" id="A0A261XU87"/>
<evidence type="ECO:0000256" key="7">
    <source>
        <dbReference type="SAM" id="MobiDB-lite"/>
    </source>
</evidence>
<dbReference type="Pfam" id="PF18345">
    <property type="entry name" value="zf_CCCH_4"/>
    <property type="match status" value="1"/>
</dbReference>
<evidence type="ECO:0000256" key="4">
    <source>
        <dbReference type="ARBA" id="ARBA00022833"/>
    </source>
</evidence>
<dbReference type="SMART" id="SM00356">
    <property type="entry name" value="ZnF_C3H1"/>
    <property type="match status" value="2"/>
</dbReference>
<dbReference type="PROSITE" id="PS50297">
    <property type="entry name" value="ANK_REP_REGION"/>
    <property type="match status" value="1"/>
</dbReference>
<feature type="domain" description="C3H1-type" evidence="8">
    <location>
        <begin position="161"/>
        <end position="188"/>
    </location>
</feature>
<reference evidence="9 10" key="1">
    <citation type="journal article" date="2017" name="Mycologia">
        <title>Bifiguratus adelaidae, gen. et sp. nov., a new member of Mucoromycotina in endophytic and soil-dwelling habitats.</title>
        <authorList>
            <person name="Torres-Cruz T.J."/>
            <person name="Billingsley Tobias T.L."/>
            <person name="Almatruk M."/>
            <person name="Hesse C."/>
            <person name="Kuske C.R."/>
            <person name="Desiro A."/>
            <person name="Benucci G.M."/>
            <person name="Bonito G."/>
            <person name="Stajich J.E."/>
            <person name="Dunlap C."/>
            <person name="Arnold A.E."/>
            <person name="Porras-Alfaro A."/>
        </authorList>
    </citation>
    <scope>NUCLEOTIDE SEQUENCE [LARGE SCALE GENOMIC DNA]</scope>
    <source>
        <strain evidence="9 10">AZ0501</strain>
    </source>
</reference>
<evidence type="ECO:0000256" key="3">
    <source>
        <dbReference type="ARBA" id="ARBA00022771"/>
    </source>
</evidence>
<evidence type="ECO:0000256" key="6">
    <source>
        <dbReference type="PROSITE-ProRule" id="PRU00723"/>
    </source>
</evidence>
<keyword evidence="3 6" id="KW-0863">Zinc-finger</keyword>